<gene>
    <name evidence="2" type="ORF">SAMN04488036_101343</name>
</gene>
<organism evidence="2 3">
    <name type="scientific">Shimia haliotis</name>
    <dbReference type="NCBI Taxonomy" id="1280847"/>
    <lineage>
        <taxon>Bacteria</taxon>
        <taxon>Pseudomonadati</taxon>
        <taxon>Pseudomonadota</taxon>
        <taxon>Alphaproteobacteria</taxon>
        <taxon>Rhodobacterales</taxon>
        <taxon>Roseobacteraceae</taxon>
    </lineage>
</organism>
<feature type="chain" id="PRO_5011458927" evidence="1">
    <location>
        <begin position="24"/>
        <end position="319"/>
    </location>
</feature>
<dbReference type="RefSeq" id="WP_139216116.1">
    <property type="nucleotide sequence ID" value="NZ_FOSZ01000001.1"/>
</dbReference>
<dbReference type="Proteomes" id="UP000198851">
    <property type="component" value="Unassembled WGS sequence"/>
</dbReference>
<evidence type="ECO:0000313" key="3">
    <source>
        <dbReference type="Proteomes" id="UP000198851"/>
    </source>
</evidence>
<dbReference type="AlphaFoldDB" id="A0A1I4AF96"/>
<reference evidence="3" key="1">
    <citation type="submission" date="2016-10" db="EMBL/GenBank/DDBJ databases">
        <authorList>
            <person name="Varghese N."/>
            <person name="Submissions S."/>
        </authorList>
    </citation>
    <scope>NUCLEOTIDE SEQUENCE [LARGE SCALE GENOMIC DNA]</scope>
    <source>
        <strain evidence="3">DSM 28453</strain>
    </source>
</reference>
<dbReference type="EMBL" id="FOSZ01000001">
    <property type="protein sequence ID" value="SFK54973.1"/>
    <property type="molecule type" value="Genomic_DNA"/>
</dbReference>
<keyword evidence="3" id="KW-1185">Reference proteome</keyword>
<evidence type="ECO:0000256" key="1">
    <source>
        <dbReference type="SAM" id="SignalP"/>
    </source>
</evidence>
<protein>
    <submittedName>
        <fullName evidence="2">Uncharacterized protein</fullName>
    </submittedName>
</protein>
<keyword evidence="1" id="KW-0732">Signal</keyword>
<sequence length="319" mass="34013">MTSLGKALWGMVAGLLFAGPSFAGGDADLVTLNIDSNKFCGYWRPVPEATHTQHELPGLVPASCTSTQLGDDWFLFGDCSGYQLESGDYRFQHKAAHNAFSVIRLSTTAPAELINMPVGGNDLELTTSPAGDVTVKLRYETVGVERNGFGGNIGIEYVNAPITGCARDASGNKIAPPLHIPRGSEMLMVVAGHAGKWLHATPWGVINARATSEITSAGQAAISLNTYDVAVVPDFGSNQIEWKIYKVTDYVSGAQNVRLPAVGRFRLEAKGTNAQSKPVSGWSMVRFTDGCRLSHNLIAFPGIGHMHLAAVCTSLQPKP</sequence>
<feature type="signal peptide" evidence="1">
    <location>
        <begin position="1"/>
        <end position="23"/>
    </location>
</feature>
<evidence type="ECO:0000313" key="2">
    <source>
        <dbReference type="EMBL" id="SFK54973.1"/>
    </source>
</evidence>
<accession>A0A1I4AF96</accession>
<proteinExistence type="predicted"/>
<dbReference type="STRING" id="1280847.SAMN04488036_101343"/>
<name>A0A1I4AF96_9RHOB</name>